<evidence type="ECO:0000256" key="1">
    <source>
        <dbReference type="SAM" id="SignalP"/>
    </source>
</evidence>
<protein>
    <submittedName>
        <fullName evidence="3">TlpA family protein disulfide reductase</fullName>
    </submittedName>
</protein>
<organism evidence="3 4">
    <name type="scientific">Fulvivirga kasyanovii</name>
    <dbReference type="NCBI Taxonomy" id="396812"/>
    <lineage>
        <taxon>Bacteria</taxon>
        <taxon>Pseudomonadati</taxon>
        <taxon>Bacteroidota</taxon>
        <taxon>Cytophagia</taxon>
        <taxon>Cytophagales</taxon>
        <taxon>Fulvivirgaceae</taxon>
        <taxon>Fulvivirga</taxon>
    </lineage>
</organism>
<dbReference type="RefSeq" id="WP_155176301.1">
    <property type="nucleotide sequence ID" value="NZ_BAAAFL010000029.1"/>
</dbReference>
<dbReference type="InterPro" id="IPR000866">
    <property type="entry name" value="AhpC/TSA"/>
</dbReference>
<reference evidence="3 4" key="1">
    <citation type="submission" date="2019-02" db="EMBL/GenBank/DDBJ databases">
        <authorList>
            <person name="Goldberg S.R."/>
            <person name="Haltli B.A."/>
            <person name="Correa H."/>
            <person name="Russell K.G."/>
        </authorList>
    </citation>
    <scope>NUCLEOTIDE SEQUENCE [LARGE SCALE GENOMIC DNA]</scope>
    <source>
        <strain evidence="3 4">JCM 16186</strain>
    </source>
</reference>
<keyword evidence="4" id="KW-1185">Reference proteome</keyword>
<gene>
    <name evidence="3" type="ORF">E1163_26900</name>
</gene>
<proteinExistence type="predicted"/>
<evidence type="ECO:0000313" key="3">
    <source>
        <dbReference type="EMBL" id="MTI28616.1"/>
    </source>
</evidence>
<sequence length="164" mass="18406">MIRIVVFIIALATLNCTSSTTSETATEAGGMVNDIKLKTLDGDDLALDQYKGKALLINFWATWCRPCIKEMPSIEKASQALKDENIEFLLVSNEPRAQIKSFARSHRYKFNYAQLDMPLAQLNIQGLPTTYIINAQGELVFTEMGARDWNSEESIQLIKDAITK</sequence>
<accession>A0ABW9RY48</accession>
<dbReference type="Pfam" id="PF00578">
    <property type="entry name" value="AhpC-TSA"/>
    <property type="match status" value="1"/>
</dbReference>
<comment type="caution">
    <text evidence="3">The sequence shown here is derived from an EMBL/GenBank/DDBJ whole genome shotgun (WGS) entry which is preliminary data.</text>
</comment>
<dbReference type="SUPFAM" id="SSF52833">
    <property type="entry name" value="Thioredoxin-like"/>
    <property type="match status" value="1"/>
</dbReference>
<dbReference type="Proteomes" id="UP000798808">
    <property type="component" value="Unassembled WGS sequence"/>
</dbReference>
<name>A0ABW9RY48_9BACT</name>
<feature type="chain" id="PRO_5046442393" evidence="1">
    <location>
        <begin position="19"/>
        <end position="164"/>
    </location>
</feature>
<feature type="domain" description="Thioredoxin" evidence="2">
    <location>
        <begin position="26"/>
        <end position="163"/>
    </location>
</feature>
<dbReference type="PROSITE" id="PS51352">
    <property type="entry name" value="THIOREDOXIN_2"/>
    <property type="match status" value="1"/>
</dbReference>
<dbReference type="CDD" id="cd02966">
    <property type="entry name" value="TlpA_like_family"/>
    <property type="match status" value="1"/>
</dbReference>
<dbReference type="PANTHER" id="PTHR42852">
    <property type="entry name" value="THIOL:DISULFIDE INTERCHANGE PROTEIN DSBE"/>
    <property type="match status" value="1"/>
</dbReference>
<evidence type="ECO:0000313" key="4">
    <source>
        <dbReference type="Proteomes" id="UP000798808"/>
    </source>
</evidence>
<dbReference type="InterPro" id="IPR036249">
    <property type="entry name" value="Thioredoxin-like_sf"/>
</dbReference>
<dbReference type="PANTHER" id="PTHR42852:SF17">
    <property type="entry name" value="THIOREDOXIN-LIKE PROTEIN HI_1115"/>
    <property type="match status" value="1"/>
</dbReference>
<keyword evidence="1" id="KW-0732">Signal</keyword>
<dbReference type="Gene3D" id="3.40.30.10">
    <property type="entry name" value="Glutaredoxin"/>
    <property type="match status" value="1"/>
</dbReference>
<dbReference type="EMBL" id="SMLW01000668">
    <property type="protein sequence ID" value="MTI28616.1"/>
    <property type="molecule type" value="Genomic_DNA"/>
</dbReference>
<dbReference type="InterPro" id="IPR050553">
    <property type="entry name" value="Thioredoxin_ResA/DsbE_sf"/>
</dbReference>
<feature type="signal peptide" evidence="1">
    <location>
        <begin position="1"/>
        <end position="18"/>
    </location>
</feature>
<evidence type="ECO:0000259" key="2">
    <source>
        <dbReference type="PROSITE" id="PS51352"/>
    </source>
</evidence>
<dbReference type="InterPro" id="IPR013766">
    <property type="entry name" value="Thioredoxin_domain"/>
</dbReference>